<dbReference type="AlphaFoldDB" id="A0A1D7VZI3"/>
<evidence type="ECO:0000313" key="15">
    <source>
        <dbReference type="Proteomes" id="UP000094793"/>
    </source>
</evidence>
<sequence length="330" mass="35301">MVSSRLRLSALAGVVALALAGCGQAAAEDTGADADSSSTIDIEDNNGTQTVVSPPTSVVATDNRTFETLDAWDIELSAAAVSLMSEDLSYTKDDSVLDLGSHREPDLEKIVEAKPDLVINGQRFAQFHDDLAKLAPEATVLELDPRDGEDFGSELKRQTTVLGEVFGKQDEAKKIIDDYDASVKRAKAAYDSSDTAMGLITSAGDIGYSAPSTGRTVGPVFDALGLSPALEVEASSEDHQGDDISVEAIADSKPDLMVVMDRDASFAPEERDEGSAPAAEVLEDSEALKDVPAIKDDKIVYFPQDTYLNEGIQTYTEFYNSFADKLEEQK</sequence>
<accession>A0A2H1J4Z0</accession>
<dbReference type="Proteomes" id="UP000217881">
    <property type="component" value="Unassembled WGS sequence"/>
</dbReference>
<reference evidence="14 21" key="6">
    <citation type="submission" date="2018-10" db="EMBL/GenBank/DDBJ databases">
        <title>Brevibacterium genomes from Austrain hard cheese rinds.</title>
        <authorList>
            <person name="Anast J.M."/>
            <person name="Dzieciol M."/>
            <person name="Schultz D.L."/>
            <person name="Mann E."/>
            <person name="Wagner M."/>
            <person name="Schmitz-Esser S."/>
        </authorList>
    </citation>
    <scope>NUCLEOTIDE SEQUENCE [LARGE SCALE GENOMIC DNA]</scope>
    <source>
        <strain evidence="14 21">L261</strain>
    </source>
</reference>
<dbReference type="eggNOG" id="COG4607">
    <property type="taxonomic scope" value="Bacteria"/>
</dbReference>
<name>A0A1D7VZI3_BREAU</name>
<evidence type="ECO:0000256" key="1">
    <source>
        <dbReference type="ARBA" id="ARBA00004196"/>
    </source>
</evidence>
<dbReference type="OrthoDB" id="63946at2"/>
<dbReference type="EMBL" id="RHFF01000005">
    <property type="protein sequence ID" value="TGD39384.1"/>
    <property type="molecule type" value="Genomic_DNA"/>
</dbReference>
<dbReference type="EMBL" id="FXZB01000015">
    <property type="protein sequence ID" value="SMX85238.1"/>
    <property type="molecule type" value="Genomic_DNA"/>
</dbReference>
<reference evidence="8" key="1">
    <citation type="submission" date="2016-09" db="EMBL/GenBank/DDBJ databases">
        <title>Complete Genome Sequence of Brevibacterium aurantiacum SMQ-1335.</title>
        <authorList>
            <person name="de Melo A.G."/>
            <person name="Labrie S.J."/>
            <person name="Dumaresq J."/>
            <person name="Roberts R.J."/>
            <person name="Tremblay D.M."/>
            <person name="Moineau S."/>
        </authorList>
    </citation>
    <scope>NUCLEOTIDE SEQUENCE</scope>
    <source>
        <strain evidence="8">SMQ-1335</strain>
    </source>
</reference>
<dbReference type="Proteomes" id="UP000297736">
    <property type="component" value="Unassembled WGS sequence"/>
</dbReference>
<dbReference type="EMBL" id="CP017150">
    <property type="protein sequence ID" value="AOP52137.1"/>
    <property type="molecule type" value="Genomic_DNA"/>
</dbReference>
<comment type="subcellular location">
    <subcellularLocation>
        <location evidence="1">Cell envelope</location>
    </subcellularLocation>
</comment>
<evidence type="ECO:0000313" key="12">
    <source>
        <dbReference type="EMBL" id="SMX82454.1"/>
    </source>
</evidence>
<dbReference type="Proteomes" id="UP000218377">
    <property type="component" value="Unassembled WGS sequence"/>
</dbReference>
<evidence type="ECO:0000259" key="7">
    <source>
        <dbReference type="PROSITE" id="PS50983"/>
    </source>
</evidence>
<dbReference type="Proteomes" id="UP000217564">
    <property type="component" value="Unassembled WGS sequence"/>
</dbReference>
<evidence type="ECO:0000256" key="5">
    <source>
        <dbReference type="SAM" id="MobiDB-lite"/>
    </source>
</evidence>
<evidence type="ECO:0000256" key="3">
    <source>
        <dbReference type="ARBA" id="ARBA00022448"/>
    </source>
</evidence>
<feature type="region of interest" description="Disordered" evidence="5">
    <location>
        <begin position="29"/>
        <end position="53"/>
    </location>
</feature>
<dbReference type="Gene3D" id="3.40.50.1980">
    <property type="entry name" value="Nitrogenase molybdenum iron protein domain"/>
    <property type="match status" value="2"/>
</dbReference>
<dbReference type="EMBL" id="NRGX01000001">
    <property type="protein sequence ID" value="PCC18609.1"/>
    <property type="molecule type" value="Genomic_DNA"/>
</dbReference>
<dbReference type="EMBL" id="NRHA01000020">
    <property type="protein sequence ID" value="PCC52579.1"/>
    <property type="molecule type" value="Genomic_DNA"/>
</dbReference>
<comment type="similarity">
    <text evidence="2">Belongs to the bacterial solute-binding protein 8 family.</text>
</comment>
<feature type="signal peptide" evidence="6">
    <location>
        <begin position="1"/>
        <end position="27"/>
    </location>
</feature>
<reference evidence="12" key="4">
    <citation type="submission" date="2017-03" db="EMBL/GenBank/DDBJ databases">
        <authorList>
            <person name="Afonso C.L."/>
            <person name="Miller P.J."/>
            <person name="Scott M.A."/>
            <person name="Spackman E."/>
            <person name="Goraichik I."/>
            <person name="Dimitrov K.M."/>
            <person name="Suarez D.L."/>
            <person name="Swayne D.E."/>
        </authorList>
    </citation>
    <scope>NUCLEOTIDE SEQUENCE [LARGE SCALE GENOMIC DNA]</scope>
    <source>
        <strain evidence="13">ATCC 9175</strain>
        <strain evidence="12">CNRZ 920</strain>
    </source>
</reference>
<dbReference type="InterPro" id="IPR002491">
    <property type="entry name" value="ABC_transptr_periplasmic_BD"/>
</dbReference>
<protein>
    <submittedName>
        <fullName evidence="9">Iron ABC transporter substrate-binding protein</fullName>
    </submittedName>
    <submittedName>
        <fullName evidence="12">Iron complex transport system substrate-binding protein</fullName>
    </submittedName>
    <submittedName>
        <fullName evidence="8">Petrobactin ABC transporter, periplasmic binding protein</fullName>
    </submittedName>
</protein>
<dbReference type="Pfam" id="PF01497">
    <property type="entry name" value="Peripla_BP_2"/>
    <property type="match status" value="1"/>
</dbReference>
<dbReference type="EMBL" id="FXZG01000008">
    <property type="protein sequence ID" value="SMX82454.1"/>
    <property type="molecule type" value="Genomic_DNA"/>
</dbReference>
<accession>A0A1D7VZI3</accession>
<gene>
    <name evidence="13" type="ORF">BAUR9175_02291</name>
    <name evidence="12" type="ORF">BAUR920_01745</name>
    <name evidence="8" type="ORF">BLSMQ_0419</name>
    <name evidence="11" type="ORF">CIK59_15905</name>
    <name evidence="10" type="ORF">CIK64_13090</name>
    <name evidence="9" type="ORF">CIK79_10080</name>
    <name evidence="14" type="ORF">EB834_06440</name>
</gene>
<dbReference type="PROSITE" id="PS50983">
    <property type="entry name" value="FE_B12_PBP"/>
    <property type="match status" value="1"/>
</dbReference>
<dbReference type="GO" id="GO:0030288">
    <property type="term" value="C:outer membrane-bounded periplasmic space"/>
    <property type="evidence" value="ECO:0007669"/>
    <property type="project" value="TreeGrafter"/>
</dbReference>
<dbReference type="KEGG" id="blin:BLSMQ_0419"/>
<organism evidence="8 15">
    <name type="scientific">Brevibacterium aurantiacum</name>
    <dbReference type="NCBI Taxonomy" id="273384"/>
    <lineage>
        <taxon>Bacteria</taxon>
        <taxon>Bacillati</taxon>
        <taxon>Actinomycetota</taxon>
        <taxon>Actinomycetes</taxon>
        <taxon>Micrococcales</taxon>
        <taxon>Brevibacteriaceae</taxon>
        <taxon>Brevibacterium</taxon>
    </lineage>
</organism>
<evidence type="ECO:0000313" key="14">
    <source>
        <dbReference type="EMBL" id="TGD39384.1"/>
    </source>
</evidence>
<dbReference type="PATRIC" id="fig|1703.10.peg.432"/>
<dbReference type="PANTHER" id="PTHR30532:SF28">
    <property type="entry name" value="PETROBACTIN-BINDING PROTEIN YCLQ"/>
    <property type="match status" value="1"/>
</dbReference>
<dbReference type="PANTHER" id="PTHR30532">
    <property type="entry name" value="IRON III DICITRATE-BINDING PERIPLASMIC PROTEIN"/>
    <property type="match status" value="1"/>
</dbReference>
<dbReference type="PROSITE" id="PS51257">
    <property type="entry name" value="PROKAR_LIPOPROTEIN"/>
    <property type="match status" value="1"/>
</dbReference>
<feature type="compositionally biased region" description="Polar residues" evidence="5">
    <location>
        <begin position="35"/>
        <end position="49"/>
    </location>
</feature>
<evidence type="ECO:0000313" key="10">
    <source>
        <dbReference type="EMBL" id="PCC45960.1"/>
    </source>
</evidence>
<dbReference type="GO" id="GO:1901678">
    <property type="term" value="P:iron coordination entity transport"/>
    <property type="evidence" value="ECO:0007669"/>
    <property type="project" value="UniProtKB-ARBA"/>
</dbReference>
<dbReference type="EMBL" id="NRGP01000018">
    <property type="protein sequence ID" value="PCC45960.1"/>
    <property type="molecule type" value="Genomic_DNA"/>
</dbReference>
<keyword evidence="4 6" id="KW-0732">Signal</keyword>
<reference evidence="15" key="2">
    <citation type="submission" date="2016-09" db="EMBL/GenBank/DDBJ databases">
        <title>Complete Genome Sequence of Brevibacterium linens SMQ-1335.</title>
        <authorList>
            <person name="de Melo A.G."/>
            <person name="Labrie S.J."/>
            <person name="Dumaresq J."/>
            <person name="Roberts R.J."/>
            <person name="Tremblay D.M."/>
            <person name="Moineau S."/>
        </authorList>
    </citation>
    <scope>NUCLEOTIDE SEQUENCE [LARGE SCALE GENOMIC DNA]</scope>
    <source>
        <strain evidence="15">SMQ-1335</strain>
    </source>
</reference>
<evidence type="ECO:0000313" key="18">
    <source>
        <dbReference type="Proteomes" id="UP000218377"/>
    </source>
</evidence>
<dbReference type="RefSeq" id="WP_069599351.1">
    <property type="nucleotide sequence ID" value="NZ_BJME01000016.1"/>
</dbReference>
<accession>A0A2A3X4L9</accession>
<proteinExistence type="inferred from homology"/>
<dbReference type="InterPro" id="IPR051313">
    <property type="entry name" value="Bact_iron-sidero_bind"/>
</dbReference>
<evidence type="ECO:0000256" key="4">
    <source>
        <dbReference type="ARBA" id="ARBA00022729"/>
    </source>
</evidence>
<evidence type="ECO:0000313" key="16">
    <source>
        <dbReference type="Proteomes" id="UP000217564"/>
    </source>
</evidence>
<dbReference type="Proteomes" id="UP000234525">
    <property type="component" value="Unassembled WGS sequence"/>
</dbReference>
<feature type="domain" description="Fe/B12 periplasmic-binding" evidence="7">
    <location>
        <begin position="57"/>
        <end position="330"/>
    </location>
</feature>
<evidence type="ECO:0000313" key="17">
    <source>
        <dbReference type="Proteomes" id="UP000217881"/>
    </source>
</evidence>
<keyword evidence="3" id="KW-0813">Transport</keyword>
<dbReference type="Proteomes" id="UP000234289">
    <property type="component" value="Unassembled WGS sequence"/>
</dbReference>
<evidence type="ECO:0000256" key="6">
    <source>
        <dbReference type="SAM" id="SignalP"/>
    </source>
</evidence>
<evidence type="ECO:0000313" key="9">
    <source>
        <dbReference type="EMBL" id="PCC18609.1"/>
    </source>
</evidence>
<evidence type="ECO:0000256" key="2">
    <source>
        <dbReference type="ARBA" id="ARBA00008814"/>
    </source>
</evidence>
<reference evidence="16 17" key="3">
    <citation type="journal article" date="2017" name="Elife">
        <title>Extensive horizontal gene transfer in cheese-associated bacteria.</title>
        <authorList>
            <person name="Bonham K.S."/>
            <person name="Wolfe B.E."/>
            <person name="Dutton R.J."/>
        </authorList>
    </citation>
    <scope>NUCLEOTIDE SEQUENCE [LARGE SCALE GENOMIC DNA]</scope>
    <source>
        <strain evidence="11 17">738_8</strain>
        <strain evidence="10 16">947_7</strain>
        <strain evidence="9 18">JB5</strain>
    </source>
</reference>
<evidence type="ECO:0000313" key="20">
    <source>
        <dbReference type="Proteomes" id="UP000234525"/>
    </source>
</evidence>
<evidence type="ECO:0000313" key="19">
    <source>
        <dbReference type="Proteomes" id="UP000234289"/>
    </source>
</evidence>
<dbReference type="Proteomes" id="UP000094793">
    <property type="component" value="Chromosome"/>
</dbReference>
<evidence type="ECO:0000313" key="8">
    <source>
        <dbReference type="EMBL" id="AOP52137.1"/>
    </source>
</evidence>
<feature type="chain" id="PRO_5014267379" evidence="6">
    <location>
        <begin position="28"/>
        <end position="330"/>
    </location>
</feature>
<dbReference type="SUPFAM" id="SSF53807">
    <property type="entry name" value="Helical backbone' metal receptor"/>
    <property type="match status" value="1"/>
</dbReference>
<evidence type="ECO:0000313" key="11">
    <source>
        <dbReference type="EMBL" id="PCC52579.1"/>
    </source>
</evidence>
<evidence type="ECO:0000313" key="13">
    <source>
        <dbReference type="EMBL" id="SMX85238.1"/>
    </source>
</evidence>
<evidence type="ECO:0000313" key="21">
    <source>
        <dbReference type="Proteomes" id="UP000297736"/>
    </source>
</evidence>
<reference evidence="19 20" key="5">
    <citation type="submission" date="2017-03" db="EMBL/GenBank/DDBJ databases">
        <authorList>
            <person name="Monnet C."/>
        </authorList>
    </citation>
    <scope>NUCLEOTIDE SEQUENCE [LARGE SCALE GENOMIC DNA]</scope>
    <source>
        <strain evidence="20">ATCC 9175</strain>
        <strain evidence="19">CNRZ 920</strain>
    </source>
</reference>
<keyword evidence="20" id="KW-1185">Reference proteome</keyword>